<gene>
    <name evidence="2" type="ORF">CO690_00125</name>
</gene>
<keyword evidence="1" id="KW-0472">Membrane</keyword>
<reference evidence="3" key="1">
    <citation type="submission" date="2017-09" db="EMBL/GenBank/DDBJ databases">
        <title>FDA dAtabase for Regulatory Grade micrObial Sequences (FDA-ARGOS): Supporting development and validation of Infectious Disease Dx tests.</title>
        <authorList>
            <person name="Minogue T."/>
            <person name="Wolcott M."/>
            <person name="Wasieloski L."/>
            <person name="Aguilar W."/>
            <person name="Moore D."/>
            <person name="Tallon L."/>
            <person name="Sadzewicz L."/>
            <person name="Ott S."/>
            <person name="Zhao X."/>
            <person name="Nagaraj S."/>
            <person name="Vavikolanu K."/>
            <person name="Aluvathingal J."/>
            <person name="Nadendla S."/>
            <person name="Sichtig H."/>
        </authorList>
    </citation>
    <scope>NUCLEOTIDE SEQUENCE [LARGE SCALE GENOMIC DNA]</scope>
    <source>
        <strain evidence="3">FDAARGOS_369</strain>
        <plasmid evidence="3">Plasmid unnamed</plasmid>
    </source>
</reference>
<sequence>MIENSDPPAPITILLTALIFLPIISPIIAPLLFILKEIISDIYKYLREVEKPDGLNTTDKFIVYGLLILVFALIGVSIFL</sequence>
<geneLocation type="plasmid" evidence="2">
    <name>unnamed</name>
</geneLocation>
<keyword evidence="1" id="KW-1133">Transmembrane helix</keyword>
<keyword evidence="2" id="KW-0614">Plasmid</keyword>
<dbReference type="EMBL" id="CP023509">
    <property type="protein sequence ID" value="ATF62157.1"/>
    <property type="molecule type" value="Genomic_DNA"/>
</dbReference>
<keyword evidence="1" id="KW-0812">Transmembrane</keyword>
<evidence type="ECO:0000256" key="1">
    <source>
        <dbReference type="SAM" id="Phobius"/>
    </source>
</evidence>
<dbReference type="Proteomes" id="UP000218628">
    <property type="component" value="Plasmid unnamed"/>
</dbReference>
<accession>A0A291DCN1</accession>
<evidence type="ECO:0000313" key="3">
    <source>
        <dbReference type="Proteomes" id="UP000218628"/>
    </source>
</evidence>
<feature type="transmembrane region" description="Helical" evidence="1">
    <location>
        <begin position="61"/>
        <end position="79"/>
    </location>
</feature>
<evidence type="ECO:0000313" key="2">
    <source>
        <dbReference type="EMBL" id="ATF62157.1"/>
    </source>
</evidence>
<protein>
    <submittedName>
        <fullName evidence="2">Uncharacterized protein</fullName>
    </submittedName>
</protein>
<feature type="transmembrane region" description="Helical" evidence="1">
    <location>
        <begin position="12"/>
        <end position="35"/>
    </location>
</feature>
<organism evidence="2 3">
    <name type="scientific">Rothia mucilaginosa</name>
    <dbReference type="NCBI Taxonomy" id="43675"/>
    <lineage>
        <taxon>Bacteria</taxon>
        <taxon>Bacillati</taxon>
        <taxon>Actinomycetota</taxon>
        <taxon>Actinomycetes</taxon>
        <taxon>Micrococcales</taxon>
        <taxon>Micrococcaceae</taxon>
        <taxon>Rothia</taxon>
    </lineage>
</organism>
<dbReference type="AlphaFoldDB" id="A0A291DCN1"/>
<name>A0A291DCN1_9MICC</name>
<proteinExistence type="predicted"/>